<gene>
    <name evidence="1" type="ORF">BOLC1T03271H</name>
</gene>
<dbReference type="EMBL" id="LR031878">
    <property type="protein sequence ID" value="VDD50882.1"/>
    <property type="molecule type" value="Genomic_DNA"/>
</dbReference>
<dbReference type="AlphaFoldDB" id="A0A3P6G2S3"/>
<reference evidence="1" key="1">
    <citation type="submission" date="2018-11" db="EMBL/GenBank/DDBJ databases">
        <authorList>
            <consortium name="Genoscope - CEA"/>
            <person name="William W."/>
        </authorList>
    </citation>
    <scope>NUCLEOTIDE SEQUENCE</scope>
</reference>
<protein>
    <submittedName>
        <fullName evidence="1">Uncharacterized protein</fullName>
    </submittedName>
</protein>
<name>A0A3P6G2S3_BRAOL</name>
<accession>A0A3P6G2S3</accession>
<proteinExistence type="predicted"/>
<feature type="non-terminal residue" evidence="1">
    <location>
        <position position="1"/>
    </location>
</feature>
<evidence type="ECO:0000313" key="1">
    <source>
        <dbReference type="EMBL" id="VDD50882.1"/>
    </source>
</evidence>
<sequence length="115" mass="12598">FKVVLSSDARGRHIIDVSRTSGVSGTGTARGRCGNVSETFQRGWGRQRLVRECLYELLVEVTKANTPGIQKCYNLYTLSQTDIGLSPNTFDGAHSDAREVELTINGIGQRDGNPR</sequence>
<organism evidence="1">
    <name type="scientific">Brassica oleracea</name>
    <name type="common">Wild cabbage</name>
    <dbReference type="NCBI Taxonomy" id="3712"/>
    <lineage>
        <taxon>Eukaryota</taxon>
        <taxon>Viridiplantae</taxon>
        <taxon>Streptophyta</taxon>
        <taxon>Embryophyta</taxon>
        <taxon>Tracheophyta</taxon>
        <taxon>Spermatophyta</taxon>
        <taxon>Magnoliopsida</taxon>
        <taxon>eudicotyledons</taxon>
        <taxon>Gunneridae</taxon>
        <taxon>Pentapetalae</taxon>
        <taxon>rosids</taxon>
        <taxon>malvids</taxon>
        <taxon>Brassicales</taxon>
        <taxon>Brassicaceae</taxon>
        <taxon>Brassiceae</taxon>
        <taxon>Brassica</taxon>
    </lineage>
</organism>